<sequence>MARHKMKSKLMRRSGSGRYGHSKKKGGAATGHKAKRGY</sequence>
<feature type="region of interest" description="Disordered" evidence="1">
    <location>
        <begin position="1"/>
        <end position="38"/>
    </location>
</feature>
<comment type="caution">
    <text evidence="2">The sequence shown here is derived from an EMBL/GenBank/DDBJ whole genome shotgun (WGS) entry which is preliminary data.</text>
</comment>
<proteinExistence type="predicted"/>
<evidence type="ECO:0000256" key="1">
    <source>
        <dbReference type="SAM" id="MobiDB-lite"/>
    </source>
</evidence>
<reference evidence="2" key="1">
    <citation type="journal article" date="2015" name="Nature">
        <title>Complex archaea that bridge the gap between prokaryotes and eukaryotes.</title>
        <authorList>
            <person name="Spang A."/>
            <person name="Saw J.H."/>
            <person name="Jorgensen S.L."/>
            <person name="Zaremba-Niedzwiedzka K."/>
            <person name="Martijn J."/>
            <person name="Lind A.E."/>
            <person name="van Eijk R."/>
            <person name="Schleper C."/>
            <person name="Guy L."/>
            <person name="Ettema T.J."/>
        </authorList>
    </citation>
    <scope>NUCLEOTIDE SEQUENCE</scope>
</reference>
<feature type="compositionally biased region" description="Basic residues" evidence="1">
    <location>
        <begin position="1"/>
        <end position="12"/>
    </location>
</feature>
<dbReference type="AlphaFoldDB" id="A0A0F9DZ64"/>
<organism evidence="2">
    <name type="scientific">marine sediment metagenome</name>
    <dbReference type="NCBI Taxonomy" id="412755"/>
    <lineage>
        <taxon>unclassified sequences</taxon>
        <taxon>metagenomes</taxon>
        <taxon>ecological metagenomes</taxon>
    </lineage>
</organism>
<evidence type="ECO:0000313" key="2">
    <source>
        <dbReference type="EMBL" id="KKL67029.1"/>
    </source>
</evidence>
<dbReference type="EMBL" id="LAZR01027012">
    <property type="protein sequence ID" value="KKL67029.1"/>
    <property type="molecule type" value="Genomic_DNA"/>
</dbReference>
<name>A0A0F9DZ64_9ZZZZ</name>
<protein>
    <submittedName>
        <fullName evidence="2">Uncharacterized protein</fullName>
    </submittedName>
</protein>
<feature type="compositionally biased region" description="Basic residues" evidence="1">
    <location>
        <begin position="20"/>
        <end position="38"/>
    </location>
</feature>
<accession>A0A0F9DZ64</accession>
<gene>
    <name evidence="2" type="ORF">LCGC14_2139040</name>
</gene>